<gene>
    <name evidence="1" type="ORF">DMENIID0002_03310</name>
    <name evidence="2" type="ORF">DMENIID0002_08040</name>
</gene>
<evidence type="ECO:0000313" key="2">
    <source>
        <dbReference type="EMBL" id="BFD46158.1"/>
    </source>
</evidence>
<dbReference type="GO" id="GO:0004803">
    <property type="term" value="F:transposase activity"/>
    <property type="evidence" value="ECO:0007669"/>
    <property type="project" value="InterPro"/>
</dbReference>
<dbReference type="InterPro" id="IPR002514">
    <property type="entry name" value="Transposase_8"/>
</dbReference>
<dbReference type="GO" id="GO:0006313">
    <property type="term" value="P:DNA transposition"/>
    <property type="evidence" value="ECO:0007669"/>
    <property type="project" value="InterPro"/>
</dbReference>
<name>A0AAT9G8K6_9RICK</name>
<dbReference type="EMBL" id="AP029170">
    <property type="protein sequence ID" value="BFD46158.1"/>
    <property type="molecule type" value="Genomic_DNA"/>
</dbReference>
<protein>
    <submittedName>
        <fullName evidence="2">Transposase</fullName>
    </submittedName>
</protein>
<evidence type="ECO:0000313" key="1">
    <source>
        <dbReference type="EMBL" id="BFD45685.1"/>
    </source>
</evidence>
<organism evidence="2">
    <name type="scientific">Candidatus Tisiphia endosymbiont of Sergentomyia squamirostris</name>
    <dbReference type="NCBI Taxonomy" id="3113639"/>
    <lineage>
        <taxon>Bacteria</taxon>
        <taxon>Pseudomonadati</taxon>
        <taxon>Pseudomonadota</taxon>
        <taxon>Alphaproteobacteria</taxon>
        <taxon>Rickettsiales</taxon>
        <taxon>Rickettsiaceae</taxon>
        <taxon>Rickettsieae</taxon>
        <taxon>Candidatus Tisiphia</taxon>
    </lineage>
</organism>
<dbReference type="GO" id="GO:0003677">
    <property type="term" value="F:DNA binding"/>
    <property type="evidence" value="ECO:0007669"/>
    <property type="project" value="InterPro"/>
</dbReference>
<dbReference type="EMBL" id="AP029170">
    <property type="protein sequence ID" value="BFD45685.1"/>
    <property type="molecule type" value="Genomic_DNA"/>
</dbReference>
<dbReference type="AlphaFoldDB" id="A0AAT9G8K6"/>
<dbReference type="SUPFAM" id="SSF46689">
    <property type="entry name" value="Homeodomain-like"/>
    <property type="match status" value="1"/>
</dbReference>
<dbReference type="InterPro" id="IPR036388">
    <property type="entry name" value="WH-like_DNA-bd_sf"/>
</dbReference>
<dbReference type="InterPro" id="IPR009057">
    <property type="entry name" value="Homeodomain-like_sf"/>
</dbReference>
<proteinExistence type="predicted"/>
<sequence length="99" mass="11279">MKKQVRQYSAEEKSKIVIETIKGELTIAQITSKYGVHATQISNWKKQGLELLVQGFKSKTQSADPNQQELIKNLYEQIGQLSVERDWLKKKSALFGLKG</sequence>
<dbReference type="Pfam" id="PF01527">
    <property type="entry name" value="HTH_Tnp_1"/>
    <property type="match status" value="1"/>
</dbReference>
<accession>A0AAT9G8K6</accession>
<reference evidence="2" key="1">
    <citation type="submission" date="2024-01" db="EMBL/GenBank/DDBJ databases">
        <title>Sequencing the genomes of a sandfly, Sergentomyia squamirostris, and its two endosymbionts.</title>
        <authorList>
            <person name="Itokawa K."/>
            <person name="Sanjoba C."/>
        </authorList>
    </citation>
    <scope>NUCLEOTIDE SEQUENCE</scope>
    <source>
        <strain evidence="2">RiSSQ</strain>
    </source>
</reference>
<dbReference type="Gene3D" id="1.10.10.10">
    <property type="entry name" value="Winged helix-like DNA-binding domain superfamily/Winged helix DNA-binding domain"/>
    <property type="match status" value="1"/>
</dbReference>